<comment type="caution">
    <text evidence="1">The sequence shown here is derived from an EMBL/GenBank/DDBJ whole genome shotgun (WGS) entry which is preliminary data.</text>
</comment>
<protein>
    <recommendedName>
        <fullName evidence="2">NAD-specific glutamate dehydrogenase</fullName>
    </recommendedName>
</protein>
<name>A0A644YXD7_9ZZZZ</name>
<gene>
    <name evidence="1" type="ORF">SDC9_79243</name>
</gene>
<reference evidence="1" key="1">
    <citation type="submission" date="2019-08" db="EMBL/GenBank/DDBJ databases">
        <authorList>
            <person name="Kucharzyk K."/>
            <person name="Murdoch R.W."/>
            <person name="Higgins S."/>
            <person name="Loffler F."/>
        </authorList>
    </citation>
    <scope>NUCLEOTIDE SEQUENCE</scope>
</reference>
<accession>A0A644YXD7</accession>
<organism evidence="1">
    <name type="scientific">bioreactor metagenome</name>
    <dbReference type="NCBI Taxonomy" id="1076179"/>
    <lineage>
        <taxon>unclassified sequences</taxon>
        <taxon>metagenomes</taxon>
        <taxon>ecological metagenomes</taxon>
    </lineage>
</organism>
<dbReference type="EMBL" id="VSSQ01006434">
    <property type="protein sequence ID" value="MPM32678.1"/>
    <property type="molecule type" value="Genomic_DNA"/>
</dbReference>
<evidence type="ECO:0000313" key="1">
    <source>
        <dbReference type="EMBL" id="MPM32678.1"/>
    </source>
</evidence>
<sequence length="441" mass="46554">MLAAALACAVEVVLQHGAVVRVCALVDDDLGALAWREAAQIGQALFGDDDLRVVLGVIDVRAHGHDAADLAVLGDGGRHEEVQEGVAGKVARTADAVHHARAHHVGGVDVAVDVGLDHRVHADDAQAAHHFGVVADLLRAQHDAVAVVVDVFVEVFQGGRAQRDGTGRGRLHLAGAQQVEHAVLQHFGVARQILEGAVQQASQHGVGDVAHARLQRQQVLGQAAHLHLMGEEVDDVLGDALGVRVGRGERGVAVGLVGLDDGDHLGGVAHQVRRADAVMRATQRDWLAVRRHGRAIVDVVHAVEFQRQAVVDFQDHLVGQIQPRLVVADRHGGHEAAVGVDGGDLDDRDVQVAEEAEPGVLCHVRQVHVGKVHGAGIDLFAADRVGLEGQTHLDAVHLGERAVQFRGGGGAGPDVHAKCVAFGVFRFDAFGQRLRNRLGIA</sequence>
<evidence type="ECO:0008006" key="2">
    <source>
        <dbReference type="Google" id="ProtNLM"/>
    </source>
</evidence>
<proteinExistence type="predicted"/>
<dbReference type="AlphaFoldDB" id="A0A644YXD7"/>